<accession>A0A0J6RWP1</accession>
<sequence length="257" mass="29298">MANQYPLEWTFRLHVNVSWIESFRQAMSSCDVAILDDRTDESPDNYFWSSPHLNGLTDPAEIGARAAAIKALYDGAMTVTMRDNYYPWRLELPIEESGVKHLHLRLKIPAQPFSPDWDNWKFQVHDCPFRHKVAMYLFLSHFDDTVKNILLFLGVNGTTWISLYAIKDFISQQGWNEAKIAEGAGVTNAAIKLFSYTANNFEAIGPFARHGAQGRIPPANPMTLEDATKIILDCTEAFFHERAQAVDLKARFEERKA</sequence>
<protein>
    <submittedName>
        <fullName evidence="1">Uncharacterized protein</fullName>
    </submittedName>
</protein>
<dbReference type="RefSeq" id="WP_048448754.1">
    <property type="nucleotide sequence ID" value="NZ_LABY01000523.1"/>
</dbReference>
<keyword evidence="2" id="KW-1185">Reference proteome</keyword>
<dbReference type="OrthoDB" id="8451882at2"/>
<evidence type="ECO:0000313" key="2">
    <source>
        <dbReference type="Proteomes" id="UP000035955"/>
    </source>
</evidence>
<comment type="caution">
    <text evidence="1">The sequence shown here is derived from an EMBL/GenBank/DDBJ whole genome shotgun (WGS) entry which is preliminary data.</text>
</comment>
<reference evidence="1 2" key="1">
    <citation type="submission" date="2015-03" db="EMBL/GenBank/DDBJ databases">
        <title>Genome sequencing of Methylobacterium variabile DSM 16961.</title>
        <authorList>
            <person name="Chaudhry V."/>
            <person name="Patil P.B."/>
        </authorList>
    </citation>
    <scope>NUCLEOTIDE SEQUENCE [LARGE SCALE GENOMIC DNA]</scope>
    <source>
        <strain evidence="1 2">DSM 16961</strain>
    </source>
</reference>
<organism evidence="1 2">
    <name type="scientific">Methylobacterium variabile</name>
    <dbReference type="NCBI Taxonomy" id="298794"/>
    <lineage>
        <taxon>Bacteria</taxon>
        <taxon>Pseudomonadati</taxon>
        <taxon>Pseudomonadota</taxon>
        <taxon>Alphaproteobacteria</taxon>
        <taxon>Hyphomicrobiales</taxon>
        <taxon>Methylobacteriaceae</taxon>
        <taxon>Methylobacterium</taxon>
    </lineage>
</organism>
<dbReference type="Proteomes" id="UP000035955">
    <property type="component" value="Unassembled WGS sequence"/>
</dbReference>
<proteinExistence type="predicted"/>
<evidence type="ECO:0000313" key="1">
    <source>
        <dbReference type="EMBL" id="KMO25794.1"/>
    </source>
</evidence>
<dbReference type="EMBL" id="LABY01000523">
    <property type="protein sequence ID" value="KMO25794.1"/>
    <property type="molecule type" value="Genomic_DNA"/>
</dbReference>
<dbReference type="AlphaFoldDB" id="A0A0J6RWP1"/>
<dbReference type="PATRIC" id="fig|298794.3.peg.6218"/>
<gene>
    <name evidence="1" type="ORF">VQ02_34355</name>
</gene>
<name>A0A0J6RWP1_9HYPH</name>